<evidence type="ECO:0000313" key="6">
    <source>
        <dbReference type="Proteomes" id="UP000388235"/>
    </source>
</evidence>
<keyword evidence="5" id="KW-0645">Protease</keyword>
<dbReference type="InterPro" id="IPR036059">
    <property type="entry name" value="TldD/PmbA_sf"/>
</dbReference>
<sequence length="449" mass="47348">MTESVSFVWDPKREGAQLSDAAELMLSLAVKHGAHHAQMGANASKGLSVTVRNRAPETLEFENDRSIGLSVWIDGRKGSASTSDLSAAALEACVKAACSIAQYTEADPYGGLPEPEQLAQQADDLGQDFTLDISPEQAFDIARTCEARALDHADIVNSEGSDYSARRGVRVSANSHGQRLIQMSSQYSLSAVVLARDGDGLQRDYAYDYRRNADDLDSPESIGAMAQARTLARCAARPIKTGSVAVVFDPRVSGSLIGALSSALNGNAQWRQSSWLLGALGQSILPAGFDLFERPHLRGAMASSSVDGDGLVTRDQTFIEDGQVASYVLDVYAGRRLDLPSTGNAGGTRNLQLSGGQGSQADLLKQMGTGLLITEMMGHGLNAVTGDYSRGASGFWVDNGVIQHAVEGITVACNLKTLWPTLAAVAADADCRGSTHAPSLLFPAVTVAS</sequence>
<dbReference type="Pfam" id="PF19290">
    <property type="entry name" value="PmbA_TldD_2nd"/>
    <property type="match status" value="1"/>
</dbReference>
<dbReference type="AlphaFoldDB" id="A0A5Q2QG70"/>
<dbReference type="OrthoDB" id="9803618at2"/>
<feature type="domain" description="Metalloprotease TldD/E C-terminal" evidence="3">
    <location>
        <begin position="241"/>
        <end position="448"/>
    </location>
</feature>
<evidence type="ECO:0000259" key="2">
    <source>
        <dbReference type="Pfam" id="PF01523"/>
    </source>
</evidence>
<evidence type="ECO:0000256" key="1">
    <source>
        <dbReference type="ARBA" id="ARBA00005836"/>
    </source>
</evidence>
<evidence type="ECO:0000259" key="3">
    <source>
        <dbReference type="Pfam" id="PF19289"/>
    </source>
</evidence>
<dbReference type="InterPro" id="IPR047657">
    <property type="entry name" value="PmbA"/>
</dbReference>
<comment type="similarity">
    <text evidence="1">Belongs to the peptidase U62 family.</text>
</comment>
<protein>
    <submittedName>
        <fullName evidence="5">Metalloprotease PmbA</fullName>
    </submittedName>
</protein>
<dbReference type="SUPFAM" id="SSF111283">
    <property type="entry name" value="Putative modulator of DNA gyrase, PmbA/TldD"/>
    <property type="match status" value="1"/>
</dbReference>
<evidence type="ECO:0000313" key="5">
    <source>
        <dbReference type="EMBL" id="QGG80987.1"/>
    </source>
</evidence>
<feature type="domain" description="Metalloprotease TldD/E N-terminal" evidence="2">
    <location>
        <begin position="43"/>
        <end position="101"/>
    </location>
</feature>
<dbReference type="InterPro" id="IPR002510">
    <property type="entry name" value="Metalloprtase-TldD/E_N"/>
</dbReference>
<dbReference type="Pfam" id="PF01523">
    <property type="entry name" value="PmbA_TldD_1st"/>
    <property type="match status" value="1"/>
</dbReference>
<dbReference type="GO" id="GO:0006508">
    <property type="term" value="P:proteolysis"/>
    <property type="evidence" value="ECO:0007669"/>
    <property type="project" value="UniProtKB-KW"/>
</dbReference>
<dbReference type="GO" id="GO:0008237">
    <property type="term" value="F:metallopeptidase activity"/>
    <property type="evidence" value="ECO:0007669"/>
    <property type="project" value="UniProtKB-KW"/>
</dbReference>
<gene>
    <name evidence="5" type="primary">pmbA</name>
    <name evidence="5" type="synonym">tldE</name>
    <name evidence="5" type="ORF">GH975_10575</name>
</gene>
<dbReference type="InterPro" id="IPR045569">
    <property type="entry name" value="Metalloprtase-TldD/E_C"/>
</dbReference>
<reference evidence="5 6" key="1">
    <citation type="submission" date="2019-11" db="EMBL/GenBank/DDBJ databases">
        <authorList>
            <person name="Khan S.A."/>
            <person name="Jeon C.O."/>
            <person name="Chun B.H."/>
        </authorList>
    </citation>
    <scope>NUCLEOTIDE SEQUENCE [LARGE SCALE GENOMIC DNA]</scope>
    <source>
        <strain evidence="5 6">IMCC 1097</strain>
    </source>
</reference>
<organism evidence="5 6">
    <name type="scientific">Litorivicinus lipolyticus</name>
    <dbReference type="NCBI Taxonomy" id="418701"/>
    <lineage>
        <taxon>Bacteria</taxon>
        <taxon>Pseudomonadati</taxon>
        <taxon>Pseudomonadota</taxon>
        <taxon>Gammaproteobacteria</taxon>
        <taxon>Oceanospirillales</taxon>
        <taxon>Litorivicinaceae</taxon>
        <taxon>Litorivicinus</taxon>
    </lineage>
</organism>
<dbReference type="PANTHER" id="PTHR43421">
    <property type="entry name" value="METALLOPROTEASE PMBA"/>
    <property type="match status" value="1"/>
</dbReference>
<dbReference type="InterPro" id="IPR035068">
    <property type="entry name" value="TldD/PmbA_N"/>
</dbReference>
<keyword evidence="6" id="KW-1185">Reference proteome</keyword>
<dbReference type="EMBL" id="CP045871">
    <property type="protein sequence ID" value="QGG80987.1"/>
    <property type="molecule type" value="Genomic_DNA"/>
</dbReference>
<dbReference type="PANTHER" id="PTHR43421:SF1">
    <property type="entry name" value="METALLOPROTEASE PMBA"/>
    <property type="match status" value="1"/>
</dbReference>
<dbReference type="GO" id="GO:0005829">
    <property type="term" value="C:cytosol"/>
    <property type="evidence" value="ECO:0007669"/>
    <property type="project" value="TreeGrafter"/>
</dbReference>
<dbReference type="RefSeq" id="WP_153714490.1">
    <property type="nucleotide sequence ID" value="NZ_CP045871.1"/>
</dbReference>
<feature type="domain" description="Metalloprotease TldD/E central" evidence="4">
    <location>
        <begin position="132"/>
        <end position="232"/>
    </location>
</feature>
<dbReference type="Proteomes" id="UP000388235">
    <property type="component" value="Chromosome"/>
</dbReference>
<name>A0A5Q2QG70_9GAMM</name>
<proteinExistence type="inferred from homology"/>
<dbReference type="InterPro" id="IPR045570">
    <property type="entry name" value="Metalloprtase-TldD/E_cen_dom"/>
</dbReference>
<evidence type="ECO:0000259" key="4">
    <source>
        <dbReference type="Pfam" id="PF19290"/>
    </source>
</evidence>
<keyword evidence="5" id="KW-0378">Hydrolase</keyword>
<dbReference type="KEGG" id="llp:GH975_10575"/>
<accession>A0A5Q2QG70</accession>
<keyword evidence="5" id="KW-0482">Metalloprotease</keyword>
<dbReference type="Pfam" id="PF19289">
    <property type="entry name" value="PmbA_TldD_3rd"/>
    <property type="match status" value="1"/>
</dbReference>
<dbReference type="Gene3D" id="3.30.2290.10">
    <property type="entry name" value="PmbA/TldD superfamily"/>
    <property type="match status" value="1"/>
</dbReference>